<proteinExistence type="predicted"/>
<accession>A0A6J8D967</accession>
<evidence type="ECO:0000256" key="1">
    <source>
        <dbReference type="SAM" id="MobiDB-lite"/>
    </source>
</evidence>
<keyword evidence="3" id="KW-1185">Reference proteome</keyword>
<dbReference type="AlphaFoldDB" id="A0A6J8D967"/>
<protein>
    <submittedName>
        <fullName evidence="2">Uncharacterized protein</fullName>
    </submittedName>
</protein>
<evidence type="ECO:0000313" key="2">
    <source>
        <dbReference type="EMBL" id="CAC5403654.1"/>
    </source>
</evidence>
<feature type="compositionally biased region" description="Basic residues" evidence="1">
    <location>
        <begin position="114"/>
        <end position="132"/>
    </location>
</feature>
<sequence>MHHYPETTWETLSEEYRLSPFFNLDRAVASFAERQGANQSTNIDAIDVSTSNDDTVENATFQDLARPKTFNSSLKAAAVHNNHLSNMLEEARAYISGNIYTDGNLALEIDTSSRKRKARQQQGSSRKKKPKSSLKISKTTSKTKRVGIAAEKRKQPIRVQRQNQNEYNQTTVIDGHASLPSEDSTSIQPPTAESTSDASHPPEHVEFRDPICAVVGEGETVISKILAIVNYDQMQNIMLLIKQSIKLLMFSNIKNG</sequence>
<feature type="compositionally biased region" description="Polar residues" evidence="1">
    <location>
        <begin position="181"/>
        <end position="198"/>
    </location>
</feature>
<feature type="compositionally biased region" description="Polar residues" evidence="1">
    <location>
        <begin position="160"/>
        <end position="172"/>
    </location>
</feature>
<name>A0A6J8D967_MYTCO</name>
<dbReference type="Proteomes" id="UP000507470">
    <property type="component" value="Unassembled WGS sequence"/>
</dbReference>
<feature type="region of interest" description="Disordered" evidence="1">
    <location>
        <begin position="110"/>
        <end position="204"/>
    </location>
</feature>
<gene>
    <name evidence="2" type="ORF">MCOR_37529</name>
</gene>
<reference evidence="2 3" key="1">
    <citation type="submission" date="2020-06" db="EMBL/GenBank/DDBJ databases">
        <authorList>
            <person name="Li R."/>
            <person name="Bekaert M."/>
        </authorList>
    </citation>
    <scope>NUCLEOTIDE SEQUENCE [LARGE SCALE GENOMIC DNA]</scope>
    <source>
        <strain evidence="3">wild</strain>
    </source>
</reference>
<evidence type="ECO:0000313" key="3">
    <source>
        <dbReference type="Proteomes" id="UP000507470"/>
    </source>
</evidence>
<dbReference type="EMBL" id="CACVKT020006800">
    <property type="protein sequence ID" value="CAC5403654.1"/>
    <property type="molecule type" value="Genomic_DNA"/>
</dbReference>
<organism evidence="2 3">
    <name type="scientific">Mytilus coruscus</name>
    <name type="common">Sea mussel</name>
    <dbReference type="NCBI Taxonomy" id="42192"/>
    <lineage>
        <taxon>Eukaryota</taxon>
        <taxon>Metazoa</taxon>
        <taxon>Spiralia</taxon>
        <taxon>Lophotrochozoa</taxon>
        <taxon>Mollusca</taxon>
        <taxon>Bivalvia</taxon>
        <taxon>Autobranchia</taxon>
        <taxon>Pteriomorphia</taxon>
        <taxon>Mytilida</taxon>
        <taxon>Mytiloidea</taxon>
        <taxon>Mytilidae</taxon>
        <taxon>Mytilinae</taxon>
        <taxon>Mytilus</taxon>
    </lineage>
</organism>